<dbReference type="SUPFAM" id="SSF53756">
    <property type="entry name" value="UDP-Glycosyltransferase/glycogen phosphorylase"/>
    <property type="match status" value="1"/>
</dbReference>
<name>A0A934Q201_9BURK</name>
<accession>A0A934Q201</accession>
<proteinExistence type="predicted"/>
<comment type="caution">
    <text evidence="5">The sequence shown here is derived from an EMBL/GenBank/DDBJ whole genome shotgun (WGS) entry which is preliminary data.</text>
</comment>
<keyword evidence="1" id="KW-0328">Glycosyltransferase</keyword>
<organism evidence="5 6">
    <name type="scientific">Ramlibacter algicola</name>
    <dbReference type="NCBI Taxonomy" id="2795217"/>
    <lineage>
        <taxon>Bacteria</taxon>
        <taxon>Pseudomonadati</taxon>
        <taxon>Pseudomonadota</taxon>
        <taxon>Betaproteobacteria</taxon>
        <taxon>Burkholderiales</taxon>
        <taxon>Comamonadaceae</taxon>
        <taxon>Ramlibacter</taxon>
    </lineage>
</organism>
<keyword evidence="2" id="KW-0808">Transferase</keyword>
<evidence type="ECO:0000259" key="4">
    <source>
        <dbReference type="Pfam" id="PF13439"/>
    </source>
</evidence>
<dbReference type="GO" id="GO:0016757">
    <property type="term" value="F:glycosyltransferase activity"/>
    <property type="evidence" value="ECO:0007669"/>
    <property type="project" value="UniProtKB-KW"/>
</dbReference>
<dbReference type="InterPro" id="IPR028098">
    <property type="entry name" value="Glyco_trans_4-like_N"/>
</dbReference>
<dbReference type="Gene3D" id="3.40.50.2000">
    <property type="entry name" value="Glycogen Phosphorylase B"/>
    <property type="match status" value="2"/>
</dbReference>
<dbReference type="AlphaFoldDB" id="A0A934Q201"/>
<evidence type="ECO:0000259" key="3">
    <source>
        <dbReference type="Pfam" id="PF00534"/>
    </source>
</evidence>
<keyword evidence="6" id="KW-1185">Reference proteome</keyword>
<dbReference type="Pfam" id="PF00534">
    <property type="entry name" value="Glycos_transf_1"/>
    <property type="match status" value="1"/>
</dbReference>
<dbReference type="PANTHER" id="PTHR12526:SF510">
    <property type="entry name" value="D-INOSITOL 3-PHOSPHATE GLYCOSYLTRANSFERASE"/>
    <property type="match status" value="1"/>
</dbReference>
<evidence type="ECO:0000256" key="1">
    <source>
        <dbReference type="ARBA" id="ARBA00022676"/>
    </source>
</evidence>
<evidence type="ECO:0000256" key="2">
    <source>
        <dbReference type="ARBA" id="ARBA00022679"/>
    </source>
</evidence>
<evidence type="ECO:0000313" key="5">
    <source>
        <dbReference type="EMBL" id="MBK0393318.1"/>
    </source>
</evidence>
<sequence length="364" mass="38430">MTAVLFTESSRNLGGQELQILSQMQLLRQRGIDAVLACRPDGAIAARAHEAGLETVPVPLRNAADPVSLVRLARLLRSLRPAAVMCHSGHDANCAALAHRLVPGRRRLVRVRTYLAGRPRAGSFAGAVASTLVPSDFLKRDILRAAPAVDAERVQVLYPYVDFDRVAADASKPLPEDLARWLQSASSPLIVHAAMLRPEKGHHEFLQVLAALRDRLPSFRYVAAGQGDLRAGLVAEAERLGLGGHVHFAGLVTPVAALLARADVVVLPSLVEPLGLAQVEAMGLGRPVVASAVGGIPETIEQGRTGLLVAPGDVTGWVDALLDTLSGSGSVAQRANAGRAAARHQFSGDRHLDGLLRALGIAND</sequence>
<feature type="domain" description="Glycosyltransferase subfamily 4-like N-terminal" evidence="4">
    <location>
        <begin position="14"/>
        <end position="165"/>
    </location>
</feature>
<feature type="domain" description="Glycosyl transferase family 1" evidence="3">
    <location>
        <begin position="186"/>
        <end position="339"/>
    </location>
</feature>
<dbReference type="Proteomes" id="UP000617041">
    <property type="component" value="Unassembled WGS sequence"/>
</dbReference>
<protein>
    <submittedName>
        <fullName evidence="5">Glycosyltransferase family 4 protein</fullName>
    </submittedName>
</protein>
<gene>
    <name evidence="5" type="ORF">I8E28_12010</name>
</gene>
<dbReference type="RefSeq" id="WP_200788296.1">
    <property type="nucleotide sequence ID" value="NZ_JAEDAO010000001.1"/>
</dbReference>
<evidence type="ECO:0000313" key="6">
    <source>
        <dbReference type="Proteomes" id="UP000617041"/>
    </source>
</evidence>
<dbReference type="PANTHER" id="PTHR12526">
    <property type="entry name" value="GLYCOSYLTRANSFERASE"/>
    <property type="match status" value="1"/>
</dbReference>
<dbReference type="CDD" id="cd03801">
    <property type="entry name" value="GT4_PimA-like"/>
    <property type="match status" value="1"/>
</dbReference>
<dbReference type="InterPro" id="IPR001296">
    <property type="entry name" value="Glyco_trans_1"/>
</dbReference>
<dbReference type="EMBL" id="JAEDAO010000001">
    <property type="protein sequence ID" value="MBK0393318.1"/>
    <property type="molecule type" value="Genomic_DNA"/>
</dbReference>
<dbReference type="Pfam" id="PF13439">
    <property type="entry name" value="Glyco_transf_4"/>
    <property type="match status" value="1"/>
</dbReference>
<reference evidence="5" key="1">
    <citation type="submission" date="2020-12" db="EMBL/GenBank/DDBJ databases">
        <title>Ramlibacter sp. nov., isolated from a freshwater alga, Cryptomonas.</title>
        <authorList>
            <person name="Kim H.M."/>
            <person name="Jeon C.O."/>
        </authorList>
    </citation>
    <scope>NUCLEOTIDE SEQUENCE</scope>
    <source>
        <strain evidence="5">CrO1</strain>
    </source>
</reference>